<organism evidence="2 3">
    <name type="scientific">Cercophora samala</name>
    <dbReference type="NCBI Taxonomy" id="330535"/>
    <lineage>
        <taxon>Eukaryota</taxon>
        <taxon>Fungi</taxon>
        <taxon>Dikarya</taxon>
        <taxon>Ascomycota</taxon>
        <taxon>Pezizomycotina</taxon>
        <taxon>Sordariomycetes</taxon>
        <taxon>Sordariomycetidae</taxon>
        <taxon>Sordariales</taxon>
        <taxon>Lasiosphaeriaceae</taxon>
        <taxon>Cercophora</taxon>
    </lineage>
</organism>
<proteinExistence type="predicted"/>
<reference evidence="2" key="1">
    <citation type="submission" date="2023-06" db="EMBL/GenBank/DDBJ databases">
        <title>Genome-scale phylogeny and comparative genomics of the fungal order Sordariales.</title>
        <authorList>
            <consortium name="Lawrence Berkeley National Laboratory"/>
            <person name="Hensen N."/>
            <person name="Bonometti L."/>
            <person name="Westerberg I."/>
            <person name="Brannstrom I.O."/>
            <person name="Guillou S."/>
            <person name="Cros-Aarteil S."/>
            <person name="Calhoun S."/>
            <person name="Haridas S."/>
            <person name="Kuo A."/>
            <person name="Mondo S."/>
            <person name="Pangilinan J."/>
            <person name="Riley R."/>
            <person name="Labutti K."/>
            <person name="Andreopoulos B."/>
            <person name="Lipzen A."/>
            <person name="Chen C."/>
            <person name="Yanf M."/>
            <person name="Daum C."/>
            <person name="Ng V."/>
            <person name="Clum A."/>
            <person name="Steindorff A."/>
            <person name="Ohm R."/>
            <person name="Martin F."/>
            <person name="Silar P."/>
            <person name="Natvig D."/>
            <person name="Lalanne C."/>
            <person name="Gautier V."/>
            <person name="Ament-Velasquez S.L."/>
            <person name="Kruys A."/>
            <person name="Hutchinson M.I."/>
            <person name="Powell A.J."/>
            <person name="Barry K."/>
            <person name="Miller A.N."/>
            <person name="Grigoriev I.V."/>
            <person name="Debuchy R."/>
            <person name="Gladieux P."/>
            <person name="Thoren M.H."/>
            <person name="Johannesson H."/>
        </authorList>
    </citation>
    <scope>NUCLEOTIDE SEQUENCE</scope>
    <source>
        <strain evidence="2">CBS 307.81</strain>
    </source>
</reference>
<evidence type="ECO:0000256" key="1">
    <source>
        <dbReference type="SAM" id="MobiDB-lite"/>
    </source>
</evidence>
<dbReference type="Proteomes" id="UP001174997">
    <property type="component" value="Unassembled WGS sequence"/>
</dbReference>
<protein>
    <submittedName>
        <fullName evidence="2">Uncharacterized protein</fullName>
    </submittedName>
</protein>
<gene>
    <name evidence="2" type="ORF">QBC41DRAFT_321688</name>
</gene>
<accession>A0AA39ZCL8</accession>
<dbReference type="EMBL" id="JAULSY010000055">
    <property type="protein sequence ID" value="KAK0668507.1"/>
    <property type="molecule type" value="Genomic_DNA"/>
</dbReference>
<comment type="caution">
    <text evidence="2">The sequence shown here is derived from an EMBL/GenBank/DDBJ whole genome shotgun (WGS) entry which is preliminary data.</text>
</comment>
<keyword evidence="3" id="KW-1185">Reference proteome</keyword>
<name>A0AA39ZCL8_9PEZI</name>
<feature type="region of interest" description="Disordered" evidence="1">
    <location>
        <begin position="30"/>
        <end position="52"/>
    </location>
</feature>
<evidence type="ECO:0000313" key="2">
    <source>
        <dbReference type="EMBL" id="KAK0668507.1"/>
    </source>
</evidence>
<dbReference type="AlphaFoldDB" id="A0AA39ZCL8"/>
<sequence length="91" mass="10392">MGNMLILRSTVGAFWLVSLQKHRSRAVNQDKYNRDLARGKSNHPLFPTSGPMPGTLSMVKDHLFTTHQINQANYTQVYIQHSNRQQPLQSS</sequence>
<evidence type="ECO:0000313" key="3">
    <source>
        <dbReference type="Proteomes" id="UP001174997"/>
    </source>
</evidence>